<keyword evidence="3" id="KW-1185">Reference proteome</keyword>
<dbReference type="AlphaFoldDB" id="A0A423W0D3"/>
<feature type="region of interest" description="Disordered" evidence="1">
    <location>
        <begin position="131"/>
        <end position="166"/>
    </location>
</feature>
<dbReference type="Proteomes" id="UP000283895">
    <property type="component" value="Unassembled WGS sequence"/>
</dbReference>
<reference evidence="2 3" key="1">
    <citation type="submission" date="2015-09" db="EMBL/GenBank/DDBJ databases">
        <title>Host preference determinants of Valsa canker pathogens revealed by comparative genomics.</title>
        <authorList>
            <person name="Yin Z."/>
            <person name="Huang L."/>
        </authorList>
    </citation>
    <scope>NUCLEOTIDE SEQUENCE [LARGE SCALE GENOMIC DNA]</scope>
    <source>
        <strain evidence="2 3">03-1</strain>
    </source>
</reference>
<proteinExistence type="predicted"/>
<sequence>MERNQASWKEALGNNAPTAGVALERVHDKSRCGQFAIPMIDVFSTNAVMGMKTFVSSKEAVMQPDQSELGFLQQMKDAFQKGRPLPFFDSIKTHQAPNEIINVDYKTPEMSPPFFRLPGIWLHCRFDAPPSEDRKNEIDQDQKLAAKGPQAKRRPETGPAEAPPLPPMFPGMSSKEPHEMLAGFQMSYLHDCLGKTFKCAKKMGIPLEDLVPDKKLFLTHPSLPPLEDMDEFRAETEVEEEVDDRPPTDEEVQKWVEELRKLRTKGKGSVHPRFSSFEAWINKLGDVNIRASWNEGTRILLNCLEHFVEAEYYKTVPLDWAHFQGSKEEMSSLDPDSL</sequence>
<comment type="caution">
    <text evidence="2">The sequence shown here is derived from an EMBL/GenBank/DDBJ whole genome shotgun (WGS) entry which is preliminary data.</text>
</comment>
<evidence type="ECO:0000313" key="3">
    <source>
        <dbReference type="Proteomes" id="UP000283895"/>
    </source>
</evidence>
<feature type="compositionally biased region" description="Basic and acidic residues" evidence="1">
    <location>
        <begin position="131"/>
        <end position="144"/>
    </location>
</feature>
<name>A0A423W0D3_9PEZI</name>
<dbReference type="EMBL" id="LKEA01000031">
    <property type="protein sequence ID" value="ROV96762.1"/>
    <property type="molecule type" value="Genomic_DNA"/>
</dbReference>
<protein>
    <submittedName>
        <fullName evidence="2">Uncharacterized protein</fullName>
    </submittedName>
</protein>
<evidence type="ECO:0000313" key="2">
    <source>
        <dbReference type="EMBL" id="ROV96762.1"/>
    </source>
</evidence>
<organism evidence="2 3">
    <name type="scientific">Cytospora schulzeri</name>
    <dbReference type="NCBI Taxonomy" id="448051"/>
    <lineage>
        <taxon>Eukaryota</taxon>
        <taxon>Fungi</taxon>
        <taxon>Dikarya</taxon>
        <taxon>Ascomycota</taxon>
        <taxon>Pezizomycotina</taxon>
        <taxon>Sordariomycetes</taxon>
        <taxon>Sordariomycetidae</taxon>
        <taxon>Diaporthales</taxon>
        <taxon>Cytosporaceae</taxon>
        <taxon>Cytospora</taxon>
    </lineage>
</organism>
<gene>
    <name evidence="2" type="ORF">VMCG_07904</name>
</gene>
<evidence type="ECO:0000256" key="1">
    <source>
        <dbReference type="SAM" id="MobiDB-lite"/>
    </source>
</evidence>
<accession>A0A423W0D3</accession>